<feature type="domain" description="DUF1659" evidence="1">
    <location>
        <begin position="3"/>
        <end position="72"/>
    </location>
</feature>
<sequence>MAAIATKLQSTLLVKYGDGVDAQGKEIIKSQRFSKVKTTATEQNILDVALEIEKLLGKTLNEVIREDQSGITSV</sequence>
<dbReference type="OrthoDB" id="1955198at2"/>
<dbReference type="PATRIC" id="fig|1121326.3.peg.6176"/>
<dbReference type="InterPro" id="IPR012454">
    <property type="entry name" value="DUF1659"/>
</dbReference>
<evidence type="ECO:0000313" key="3">
    <source>
        <dbReference type="Proteomes" id="UP000076603"/>
    </source>
</evidence>
<reference evidence="2 3" key="1">
    <citation type="submission" date="2016-04" db="EMBL/GenBank/DDBJ databases">
        <title>Genome sequence of Clostridium magnum DSM 2767.</title>
        <authorList>
            <person name="Poehlein A."/>
            <person name="Uhlig R."/>
            <person name="Fischer R."/>
            <person name="Bahl H."/>
            <person name="Daniel R."/>
        </authorList>
    </citation>
    <scope>NUCLEOTIDE SEQUENCE [LARGE SCALE GENOMIC DNA]</scope>
    <source>
        <strain evidence="2 3">DSM 2767</strain>
    </source>
</reference>
<protein>
    <recommendedName>
        <fullName evidence="1">DUF1659 domain-containing protein</fullName>
    </recommendedName>
</protein>
<accession>A0A162QJX8</accession>
<name>A0A162QJX8_9CLOT</name>
<proteinExistence type="predicted"/>
<dbReference type="AlphaFoldDB" id="A0A162QJX8"/>
<evidence type="ECO:0000313" key="2">
    <source>
        <dbReference type="EMBL" id="KZL88619.1"/>
    </source>
</evidence>
<evidence type="ECO:0000259" key="1">
    <source>
        <dbReference type="Pfam" id="PF07872"/>
    </source>
</evidence>
<dbReference type="RefSeq" id="WP_066630881.1">
    <property type="nucleotide sequence ID" value="NZ_FQXL01000014.1"/>
</dbReference>
<dbReference type="Pfam" id="PF07872">
    <property type="entry name" value="DUF1659"/>
    <property type="match status" value="1"/>
</dbReference>
<gene>
    <name evidence="2" type="ORF">CLMAG_61120</name>
</gene>
<keyword evidence="3" id="KW-1185">Reference proteome</keyword>
<dbReference type="EMBL" id="LWAE01000016">
    <property type="protein sequence ID" value="KZL88619.1"/>
    <property type="molecule type" value="Genomic_DNA"/>
</dbReference>
<organism evidence="2 3">
    <name type="scientific">Clostridium magnum DSM 2767</name>
    <dbReference type="NCBI Taxonomy" id="1121326"/>
    <lineage>
        <taxon>Bacteria</taxon>
        <taxon>Bacillati</taxon>
        <taxon>Bacillota</taxon>
        <taxon>Clostridia</taxon>
        <taxon>Eubacteriales</taxon>
        <taxon>Clostridiaceae</taxon>
        <taxon>Clostridium</taxon>
    </lineage>
</organism>
<dbReference type="Proteomes" id="UP000076603">
    <property type="component" value="Unassembled WGS sequence"/>
</dbReference>
<comment type="caution">
    <text evidence="2">The sequence shown here is derived from an EMBL/GenBank/DDBJ whole genome shotgun (WGS) entry which is preliminary data.</text>
</comment>